<dbReference type="RefSeq" id="WP_187333341.1">
    <property type="nucleotide sequence ID" value="NZ_CP060490.1"/>
</dbReference>
<feature type="chain" id="PRO_5038422854" evidence="4">
    <location>
        <begin position="24"/>
        <end position="510"/>
    </location>
</feature>
<proteinExistence type="inferred from homology"/>
<sequence>MRRIRLSAIVLAAALLLSGCWSEGETLPGDTTVIDSSAEPPEVEEPAALPEQFALPYLPDQTLDPITCADGIQQTVGALLYEGLFRLDETFAPQNSLCDEFSYQAETLTYTFTLRTGVTFSDGSGLTGEDVAAQLNRARTSDRYAARFDDVASITGSGNVVTVVLSSANTSLPSLLDIPIVKHGTEGNTVPLGTGPYLYMTDENGPYLRANPAWWGAKPAPAERIELVESPDMDTTLYQFTSHEIQLITADLTGAKTVSTTGSITFSDTDTTILQYVGLNVSRTLLSDAAVRRALSLGINRPTAVSAFLSGHGTPSQFPISPASSLYPTGLERAYSYEDFESALNTAGLNSGAHHTLTMLVNEENPFKVSVAKYIASSLSVCDLTVEVEVLPWEEFTAALSAGRFDLYYGEVRLSPDWDLSSLVGTGGTLNYGRYSDAATDQLLSAYGAAESRESAMDALCRHLQYQAPILPVCFKTTSVLTQSGVMEGLSPTATDPFHGLEGWAIHLAQ</sequence>
<dbReference type="Gene3D" id="3.10.105.10">
    <property type="entry name" value="Dipeptide-binding Protein, Domain 3"/>
    <property type="match status" value="1"/>
</dbReference>
<evidence type="ECO:0000313" key="6">
    <source>
        <dbReference type="EMBL" id="QNL44757.1"/>
    </source>
</evidence>
<evidence type="ECO:0000256" key="3">
    <source>
        <dbReference type="ARBA" id="ARBA00022729"/>
    </source>
</evidence>
<dbReference type="Gene3D" id="3.40.190.10">
    <property type="entry name" value="Periplasmic binding protein-like II"/>
    <property type="match status" value="1"/>
</dbReference>
<reference evidence="6 7" key="1">
    <citation type="submission" date="2020-08" db="EMBL/GenBank/DDBJ databases">
        <authorList>
            <person name="Liu C."/>
            <person name="Sun Q."/>
        </authorList>
    </citation>
    <scope>NUCLEOTIDE SEQUENCE [LARGE SCALE GENOMIC DNA]</scope>
    <source>
        <strain evidence="6 7">NSJ-62</strain>
    </source>
</reference>
<dbReference type="SUPFAM" id="SSF53850">
    <property type="entry name" value="Periplasmic binding protein-like II"/>
    <property type="match status" value="1"/>
</dbReference>
<name>A0A7G9B5C6_9FIRM</name>
<dbReference type="EMBL" id="CP060490">
    <property type="protein sequence ID" value="QNL44757.1"/>
    <property type="molecule type" value="Genomic_DNA"/>
</dbReference>
<feature type="domain" description="Solute-binding protein family 5" evidence="5">
    <location>
        <begin position="94"/>
        <end position="418"/>
    </location>
</feature>
<comment type="similarity">
    <text evidence="1">Belongs to the bacterial solute-binding protein 5 family.</text>
</comment>
<feature type="signal peptide" evidence="4">
    <location>
        <begin position="1"/>
        <end position="23"/>
    </location>
</feature>
<dbReference type="GO" id="GO:1904680">
    <property type="term" value="F:peptide transmembrane transporter activity"/>
    <property type="evidence" value="ECO:0007669"/>
    <property type="project" value="TreeGrafter"/>
</dbReference>
<accession>A0A7G9B5C6</accession>
<evidence type="ECO:0000259" key="5">
    <source>
        <dbReference type="Pfam" id="PF00496"/>
    </source>
</evidence>
<dbReference type="PANTHER" id="PTHR30290:SF9">
    <property type="entry name" value="OLIGOPEPTIDE-BINDING PROTEIN APPA"/>
    <property type="match status" value="1"/>
</dbReference>
<dbReference type="PIRSF" id="PIRSF002741">
    <property type="entry name" value="MppA"/>
    <property type="match status" value="1"/>
</dbReference>
<dbReference type="GO" id="GO:0043190">
    <property type="term" value="C:ATP-binding cassette (ABC) transporter complex"/>
    <property type="evidence" value="ECO:0007669"/>
    <property type="project" value="InterPro"/>
</dbReference>
<dbReference type="AlphaFoldDB" id="A0A7G9B5C6"/>
<dbReference type="CDD" id="cd00995">
    <property type="entry name" value="PBP2_NikA_DppA_OppA_like"/>
    <property type="match status" value="1"/>
</dbReference>
<dbReference type="Proteomes" id="UP000515960">
    <property type="component" value="Chromosome"/>
</dbReference>
<dbReference type="InterPro" id="IPR039424">
    <property type="entry name" value="SBP_5"/>
</dbReference>
<evidence type="ECO:0000256" key="4">
    <source>
        <dbReference type="SAM" id="SignalP"/>
    </source>
</evidence>
<dbReference type="KEGG" id="ohi:H8790_01500"/>
<dbReference type="PROSITE" id="PS51257">
    <property type="entry name" value="PROKAR_LIPOPROTEIN"/>
    <property type="match status" value="1"/>
</dbReference>
<protein>
    <submittedName>
        <fullName evidence="6">ABC transporter substrate-binding protein</fullName>
    </submittedName>
</protein>
<dbReference type="GO" id="GO:0042597">
    <property type="term" value="C:periplasmic space"/>
    <property type="evidence" value="ECO:0007669"/>
    <property type="project" value="UniProtKB-ARBA"/>
</dbReference>
<dbReference type="InterPro" id="IPR030678">
    <property type="entry name" value="Peptide/Ni-bd"/>
</dbReference>
<dbReference type="InterPro" id="IPR000914">
    <property type="entry name" value="SBP_5_dom"/>
</dbReference>
<dbReference type="PANTHER" id="PTHR30290">
    <property type="entry name" value="PERIPLASMIC BINDING COMPONENT OF ABC TRANSPORTER"/>
    <property type="match status" value="1"/>
</dbReference>
<keyword evidence="7" id="KW-1185">Reference proteome</keyword>
<evidence type="ECO:0000313" key="7">
    <source>
        <dbReference type="Proteomes" id="UP000515960"/>
    </source>
</evidence>
<evidence type="ECO:0000256" key="1">
    <source>
        <dbReference type="ARBA" id="ARBA00005695"/>
    </source>
</evidence>
<evidence type="ECO:0000256" key="2">
    <source>
        <dbReference type="ARBA" id="ARBA00022448"/>
    </source>
</evidence>
<gene>
    <name evidence="6" type="ORF">H8790_01500</name>
</gene>
<organism evidence="6 7">
    <name type="scientific">Oscillibacter hominis</name>
    <dbReference type="NCBI Taxonomy" id="2763056"/>
    <lineage>
        <taxon>Bacteria</taxon>
        <taxon>Bacillati</taxon>
        <taxon>Bacillota</taxon>
        <taxon>Clostridia</taxon>
        <taxon>Eubacteriales</taxon>
        <taxon>Oscillospiraceae</taxon>
        <taxon>Oscillibacter</taxon>
    </lineage>
</organism>
<keyword evidence="2" id="KW-0813">Transport</keyword>
<dbReference type="GO" id="GO:0015833">
    <property type="term" value="P:peptide transport"/>
    <property type="evidence" value="ECO:0007669"/>
    <property type="project" value="TreeGrafter"/>
</dbReference>
<keyword evidence="3 4" id="KW-0732">Signal</keyword>
<dbReference type="Pfam" id="PF00496">
    <property type="entry name" value="SBP_bac_5"/>
    <property type="match status" value="1"/>
</dbReference>